<name>A0A1Q3A827_ZYGRO</name>
<sequence length="615" mass="72052">MNHNRYIFWPQELNTRSLCFPSEELAAVAIALRGTDYVVLDAVPSQLIEDEELESPYVIVGKKKACSNQWDFTIERTCIIEFKPPRIELLQFFSLEPISLSLPEKEYDANDSNKEFKSLRQLWGHPRYQAHDKKLRHSLKLLNLFSTHLAALYHRYPHYSRKPIKTSNRGIVLWNKLKFIRGFLARFCFYLTIFTYHLATCIYLILNNGFLPLVNLSVTAQQIDLRCQQVCYFPVQYLRINVNVSLRKALPRFRTYSEASANLRKDLPSKYYPDYIRFYNTLWLMLNDVSFGLIFGSILLEKCDEIAPVLHRVITFCLYDFINTVTLVLAQNPVGIKLNEELALFLSDMFLWTIDFSNLMFIKPLADVDTLKFFLNGLAKISCVFGGTFALSMIVDYFSILSIHIYLFYRISSKIYHWQLNIMISLFYLFCGKKKNILRNRVDNNFFQLDELLLGTLFFIILVFLTPTVLAFYFSYTVLRMAAITIEIILESIIALLNHFPLFALLLRIKDPRRIPGGISLTLKKIEGVPHFELRNKPLSIYLMFKPFVVLMNHIRDNFYSIKTLKQITLGLPVAIKRNKLYQILYSSLPKRPIDIHTLHDKWEQFTNAKDRKLD</sequence>
<feature type="transmembrane region" description="Helical" evidence="1">
    <location>
        <begin position="415"/>
        <end position="431"/>
    </location>
</feature>
<reference evidence="2 3" key="1">
    <citation type="submission" date="2016-08" db="EMBL/GenBank/DDBJ databases">
        <title>Draft genome sequence of allopolyploid Zygosaccharomyces rouxii.</title>
        <authorList>
            <person name="Watanabe J."/>
            <person name="Uehara K."/>
            <person name="Mogi Y."/>
            <person name="Tsukioka Y."/>
        </authorList>
    </citation>
    <scope>NUCLEOTIDE SEQUENCE [LARGE SCALE GENOMIC DNA]</scope>
    <source>
        <strain evidence="2 3">NBRC 110957</strain>
    </source>
</reference>
<evidence type="ECO:0000313" key="2">
    <source>
        <dbReference type="EMBL" id="GAV51882.1"/>
    </source>
</evidence>
<dbReference type="PANTHER" id="PTHR21329:SF3">
    <property type="entry name" value="PHOSPHATIDYLINOSITOL N-ACETYLGLUCOSAMINYLTRANSFERASE SUBUNIT Q"/>
    <property type="match status" value="1"/>
</dbReference>
<dbReference type="Proteomes" id="UP000187013">
    <property type="component" value="Unassembled WGS sequence"/>
</dbReference>
<proteinExistence type="predicted"/>
<accession>A0A1Q3A827</accession>
<feature type="transmembrane region" description="Helical" evidence="1">
    <location>
        <begin position="309"/>
        <end position="330"/>
    </location>
</feature>
<evidence type="ECO:0008006" key="4">
    <source>
        <dbReference type="Google" id="ProtNLM"/>
    </source>
</evidence>
<dbReference type="GO" id="GO:0006506">
    <property type="term" value="P:GPI anchor biosynthetic process"/>
    <property type="evidence" value="ECO:0007669"/>
    <property type="project" value="InterPro"/>
</dbReference>
<dbReference type="GO" id="GO:0005783">
    <property type="term" value="C:endoplasmic reticulum"/>
    <property type="evidence" value="ECO:0007669"/>
    <property type="project" value="TreeGrafter"/>
</dbReference>
<evidence type="ECO:0000256" key="1">
    <source>
        <dbReference type="SAM" id="Phobius"/>
    </source>
</evidence>
<dbReference type="EMBL" id="BDGX01000032">
    <property type="protein sequence ID" value="GAV51882.1"/>
    <property type="molecule type" value="Genomic_DNA"/>
</dbReference>
<keyword evidence="1" id="KW-0472">Membrane</keyword>
<feature type="transmembrane region" description="Helical" evidence="1">
    <location>
        <begin position="482"/>
        <end position="507"/>
    </location>
</feature>
<dbReference type="InterPro" id="IPR007720">
    <property type="entry name" value="PigQ/GPI1"/>
</dbReference>
<feature type="transmembrane region" description="Helical" evidence="1">
    <location>
        <begin position="183"/>
        <end position="206"/>
    </location>
</feature>
<organism evidence="2 3">
    <name type="scientific">Zygosaccharomyces rouxii</name>
    <dbReference type="NCBI Taxonomy" id="4956"/>
    <lineage>
        <taxon>Eukaryota</taxon>
        <taxon>Fungi</taxon>
        <taxon>Dikarya</taxon>
        <taxon>Ascomycota</taxon>
        <taxon>Saccharomycotina</taxon>
        <taxon>Saccharomycetes</taxon>
        <taxon>Saccharomycetales</taxon>
        <taxon>Saccharomycetaceae</taxon>
        <taxon>Zygosaccharomyces</taxon>
    </lineage>
</organism>
<gene>
    <name evidence="2" type="ORF">ZYGR_0AF03530</name>
</gene>
<dbReference type="PANTHER" id="PTHR21329">
    <property type="entry name" value="PHOSPHATIDYLINOSITOL N-ACETYLGLUCOSAMINYLTRANSFERASE SUBUNIT Q-RELATED"/>
    <property type="match status" value="1"/>
</dbReference>
<dbReference type="AlphaFoldDB" id="A0A1Q3A827"/>
<feature type="transmembrane region" description="Helical" evidence="1">
    <location>
        <begin position="342"/>
        <end position="362"/>
    </location>
</feature>
<keyword evidence="1" id="KW-1133">Transmembrane helix</keyword>
<keyword evidence="1" id="KW-0812">Transmembrane</keyword>
<dbReference type="Pfam" id="PF05024">
    <property type="entry name" value="Gpi1"/>
    <property type="match status" value="1"/>
</dbReference>
<feature type="transmembrane region" description="Helical" evidence="1">
    <location>
        <begin position="383"/>
        <end position="409"/>
    </location>
</feature>
<protein>
    <recommendedName>
        <fullName evidence="4">Phosphatidylinositol N-acetylglucosaminyltransferase subunit GPI1</fullName>
    </recommendedName>
</protein>
<evidence type="ECO:0000313" key="3">
    <source>
        <dbReference type="Proteomes" id="UP000187013"/>
    </source>
</evidence>
<feature type="transmembrane region" description="Helical" evidence="1">
    <location>
        <begin position="278"/>
        <end position="300"/>
    </location>
</feature>
<dbReference type="GO" id="GO:0016020">
    <property type="term" value="C:membrane"/>
    <property type="evidence" value="ECO:0007669"/>
    <property type="project" value="InterPro"/>
</dbReference>
<dbReference type="OrthoDB" id="70250at2759"/>
<comment type="caution">
    <text evidence="2">The sequence shown here is derived from an EMBL/GenBank/DDBJ whole genome shotgun (WGS) entry which is preliminary data.</text>
</comment>
<feature type="transmembrane region" description="Helical" evidence="1">
    <location>
        <begin position="452"/>
        <end position="476"/>
    </location>
</feature>